<protein>
    <submittedName>
        <fullName evidence="1">Uncharacterized protein</fullName>
    </submittedName>
</protein>
<dbReference type="AlphaFoldDB" id="A0A9W9Q5X0"/>
<dbReference type="Proteomes" id="UP001147695">
    <property type="component" value="Unassembled WGS sequence"/>
</dbReference>
<evidence type="ECO:0000313" key="2">
    <source>
        <dbReference type="Proteomes" id="UP001147695"/>
    </source>
</evidence>
<name>A0A9W9Q5X0_PENBR</name>
<accession>A0A9W9Q5X0</accession>
<proteinExistence type="predicted"/>
<gene>
    <name evidence="1" type="ORF">N7452_008122</name>
</gene>
<sequence>MSEGLWLLWTTHSCHDISKHLLALEQRVSLLCDKIYQRPHCELQSTSNVIKTEPKCPRMLDEDNYFELPQDQMTILLLAHRGLQTSRLRVPAAAQDAFFMFKTLQ</sequence>
<reference evidence="1" key="2">
    <citation type="journal article" date="2023" name="IMA Fungus">
        <title>Comparative genomic study of the Penicillium genus elucidates a diverse pangenome and 15 lateral gene transfer events.</title>
        <authorList>
            <person name="Petersen C."/>
            <person name="Sorensen T."/>
            <person name="Nielsen M.R."/>
            <person name="Sondergaard T.E."/>
            <person name="Sorensen J.L."/>
            <person name="Fitzpatrick D.A."/>
            <person name="Frisvad J.C."/>
            <person name="Nielsen K.L."/>
        </authorList>
    </citation>
    <scope>NUCLEOTIDE SEQUENCE</scope>
    <source>
        <strain evidence="1">IBT 35673</strain>
    </source>
</reference>
<comment type="caution">
    <text evidence="1">The sequence shown here is derived from an EMBL/GenBank/DDBJ whole genome shotgun (WGS) entry which is preliminary data.</text>
</comment>
<evidence type="ECO:0000313" key="1">
    <source>
        <dbReference type="EMBL" id="KAJ5327732.1"/>
    </source>
</evidence>
<dbReference type="EMBL" id="JAPZBQ010000005">
    <property type="protein sequence ID" value="KAJ5327732.1"/>
    <property type="molecule type" value="Genomic_DNA"/>
</dbReference>
<reference evidence="1" key="1">
    <citation type="submission" date="2022-12" db="EMBL/GenBank/DDBJ databases">
        <authorList>
            <person name="Petersen C."/>
        </authorList>
    </citation>
    <scope>NUCLEOTIDE SEQUENCE</scope>
    <source>
        <strain evidence="1">IBT 35673</strain>
    </source>
</reference>
<organism evidence="1 2">
    <name type="scientific">Penicillium brevicompactum</name>
    <dbReference type="NCBI Taxonomy" id="5074"/>
    <lineage>
        <taxon>Eukaryota</taxon>
        <taxon>Fungi</taxon>
        <taxon>Dikarya</taxon>
        <taxon>Ascomycota</taxon>
        <taxon>Pezizomycotina</taxon>
        <taxon>Eurotiomycetes</taxon>
        <taxon>Eurotiomycetidae</taxon>
        <taxon>Eurotiales</taxon>
        <taxon>Aspergillaceae</taxon>
        <taxon>Penicillium</taxon>
    </lineage>
</organism>